<organism evidence="1 2">
    <name type="scientific">Anisodus acutangulus</name>
    <dbReference type="NCBI Taxonomy" id="402998"/>
    <lineage>
        <taxon>Eukaryota</taxon>
        <taxon>Viridiplantae</taxon>
        <taxon>Streptophyta</taxon>
        <taxon>Embryophyta</taxon>
        <taxon>Tracheophyta</taxon>
        <taxon>Spermatophyta</taxon>
        <taxon>Magnoliopsida</taxon>
        <taxon>eudicotyledons</taxon>
        <taxon>Gunneridae</taxon>
        <taxon>Pentapetalae</taxon>
        <taxon>asterids</taxon>
        <taxon>lamiids</taxon>
        <taxon>Solanales</taxon>
        <taxon>Solanaceae</taxon>
        <taxon>Solanoideae</taxon>
        <taxon>Hyoscyameae</taxon>
        <taxon>Anisodus</taxon>
    </lineage>
</organism>
<evidence type="ECO:0008006" key="3">
    <source>
        <dbReference type="Google" id="ProtNLM"/>
    </source>
</evidence>
<gene>
    <name evidence="1" type="ORF">K7X08_011785</name>
</gene>
<protein>
    <recommendedName>
        <fullName evidence="3">F-box protein</fullName>
    </recommendedName>
</protein>
<accession>A0A9Q1MLD8</accession>
<reference evidence="2" key="1">
    <citation type="journal article" date="2023" name="Proc. Natl. Acad. Sci. U.S.A.">
        <title>Genomic and structural basis for evolution of tropane alkaloid biosynthesis.</title>
        <authorList>
            <person name="Wanga Y.-J."/>
            <person name="Taina T."/>
            <person name="Yua J.-Y."/>
            <person name="Lia J."/>
            <person name="Xua B."/>
            <person name="Chenc J."/>
            <person name="D'Auriad J.C."/>
            <person name="Huanga J.-P."/>
            <person name="Huanga S.-X."/>
        </authorList>
    </citation>
    <scope>NUCLEOTIDE SEQUENCE [LARGE SCALE GENOMIC DNA]</scope>
    <source>
        <strain evidence="2">cv. KIB-2019</strain>
    </source>
</reference>
<dbReference type="AlphaFoldDB" id="A0A9Q1MLD8"/>
<name>A0A9Q1MLD8_9SOLA</name>
<comment type="caution">
    <text evidence="1">The sequence shown here is derived from an EMBL/GenBank/DDBJ whole genome shotgun (WGS) entry which is preliminary data.</text>
</comment>
<proteinExistence type="predicted"/>
<dbReference type="EMBL" id="JAJAGQ010000005">
    <property type="protein sequence ID" value="KAJ8562494.1"/>
    <property type="molecule type" value="Genomic_DNA"/>
</dbReference>
<evidence type="ECO:0000313" key="1">
    <source>
        <dbReference type="EMBL" id="KAJ8562494.1"/>
    </source>
</evidence>
<sequence>MVYSLKSGVWKKVQGCPFWLLKEDNGTSVGGALHWIATIEPLEKWSPLILVGLNLGSHITRMDVENPVLDHIHIWMMKDYGVKRSWVKLFSVEQSDGRL</sequence>
<keyword evidence="2" id="KW-1185">Reference proteome</keyword>
<evidence type="ECO:0000313" key="2">
    <source>
        <dbReference type="Proteomes" id="UP001152561"/>
    </source>
</evidence>
<dbReference type="OrthoDB" id="904379at2759"/>
<dbReference type="Proteomes" id="UP001152561">
    <property type="component" value="Unassembled WGS sequence"/>
</dbReference>